<dbReference type="AlphaFoldDB" id="A0A4Z1NFR3"/>
<proteinExistence type="predicted"/>
<feature type="region of interest" description="Disordered" evidence="1">
    <location>
        <begin position="605"/>
        <end position="640"/>
    </location>
</feature>
<keyword evidence="6" id="KW-1185">Reference proteome</keyword>
<dbReference type="STRING" id="86259.A0A4Z1NFR3"/>
<dbReference type="Proteomes" id="UP000298493">
    <property type="component" value="Unassembled WGS sequence"/>
</dbReference>
<evidence type="ECO:0000259" key="3">
    <source>
        <dbReference type="Pfam" id="PF23190"/>
    </source>
</evidence>
<sequence>MSTGGITWGNLRRPNWTRPKTKRTISETLRADDPYTLDQLQSPRINVSLVRPLIDRLYGDGTDISIVFCLLVNRTRFIHDQSYQAHHQTVNLTRATLCELLATRIFRRFHEDKPNQQGLLLLANILVAGFEPFQGAPDDFLDETLDATQWGYSKSHGYGKMTALEVAIISESKRFLSSTASQKVVEAIYTGRVVYTPSSFIDLIPDRYKQKGISLYNPRKASILNQYRMIVPRTRSIIEVFQFLVLMLLYTATMLLRDYSYLSGWETAFIVYAAGWVLDEFASVLEHGWKVHTQNLWSFLDITFVVIYIVYICIRIHGWSVGSIEEARQALDVLACAAPIIFPRIAFNIMPQNLLFISLRAMMSDFLLLTAIAVWCFGGFLLALRWLSRWSSDHKERNPTDAMTIGKWMLWIWFGLDGTGIQRSTDFHFILGPILMVAFAFIGNTLFLTILVSMLSNTFSKLVKDATAEIQFRRAVLTFEGVKSDAIFAYRPPFNILALIILVPLRFCVTPRWFHKIHITAARILNLPILLLINMYERRYLWKQKTHTPGLPVKRNKSGFFNSFSVHGDIMAVFDAEPPEAILKELEEEDEIAEDILEMGVGRSRSISPRRAMSMSTGNGSMGRRRRWSSVASEAGEGEE</sequence>
<keyword evidence="2" id="KW-1133">Transmembrane helix</keyword>
<organism evidence="5 6">
    <name type="scientific">Venturia nashicola</name>
    <dbReference type="NCBI Taxonomy" id="86259"/>
    <lineage>
        <taxon>Eukaryota</taxon>
        <taxon>Fungi</taxon>
        <taxon>Dikarya</taxon>
        <taxon>Ascomycota</taxon>
        <taxon>Pezizomycotina</taxon>
        <taxon>Dothideomycetes</taxon>
        <taxon>Pleosporomycetidae</taxon>
        <taxon>Venturiales</taxon>
        <taxon>Venturiaceae</taxon>
        <taxon>Venturia</taxon>
    </lineage>
</organism>
<dbReference type="InterPro" id="IPR056336">
    <property type="entry name" value="YVC1_C"/>
</dbReference>
<feature type="domain" description="YVC1 N-terminal linker helical" evidence="3">
    <location>
        <begin position="59"/>
        <end position="210"/>
    </location>
</feature>
<accession>A0A4Z1NFR3</accession>
<dbReference type="PANTHER" id="PTHR35859">
    <property type="entry name" value="NONSELECTIVE CATION CHANNEL PROTEIN"/>
    <property type="match status" value="1"/>
</dbReference>
<dbReference type="InterPro" id="IPR052971">
    <property type="entry name" value="TRP_calcium_channel"/>
</dbReference>
<keyword evidence="2" id="KW-0812">Transmembrane</keyword>
<gene>
    <name evidence="5" type="ORF">E6O75_ATG09290</name>
</gene>
<feature type="transmembrane region" description="Helical" evidence="2">
    <location>
        <begin position="296"/>
        <end position="318"/>
    </location>
</feature>
<feature type="transmembrane region" description="Helical" evidence="2">
    <location>
        <begin position="428"/>
        <end position="452"/>
    </location>
</feature>
<name>A0A4Z1NFR3_9PEZI</name>
<protein>
    <submittedName>
        <fullName evidence="5">Serine palmitoyltransferase 1</fullName>
    </submittedName>
</protein>
<evidence type="ECO:0000256" key="1">
    <source>
        <dbReference type="SAM" id="MobiDB-lite"/>
    </source>
</evidence>
<keyword evidence="2" id="KW-0472">Membrane</keyword>
<feature type="transmembrane region" description="Helical" evidence="2">
    <location>
        <begin position="494"/>
        <end position="514"/>
    </location>
</feature>
<evidence type="ECO:0000256" key="2">
    <source>
        <dbReference type="SAM" id="Phobius"/>
    </source>
</evidence>
<feature type="compositionally biased region" description="Low complexity" evidence="1">
    <location>
        <begin position="629"/>
        <end position="640"/>
    </location>
</feature>
<dbReference type="GO" id="GO:0016740">
    <property type="term" value="F:transferase activity"/>
    <property type="evidence" value="ECO:0007669"/>
    <property type="project" value="UniProtKB-KW"/>
</dbReference>
<keyword evidence="5" id="KW-0808">Transferase</keyword>
<dbReference type="Pfam" id="PF23317">
    <property type="entry name" value="YVC1_C"/>
    <property type="match status" value="1"/>
</dbReference>
<dbReference type="InterPro" id="IPR056337">
    <property type="entry name" value="LHD_YVC1"/>
</dbReference>
<evidence type="ECO:0000259" key="4">
    <source>
        <dbReference type="Pfam" id="PF23317"/>
    </source>
</evidence>
<dbReference type="Pfam" id="PF23190">
    <property type="entry name" value="LHD_TRPY1"/>
    <property type="match status" value="1"/>
</dbReference>
<feature type="transmembrane region" description="Helical" evidence="2">
    <location>
        <begin position="367"/>
        <end position="387"/>
    </location>
</feature>
<comment type="caution">
    <text evidence="5">The sequence shown here is derived from an EMBL/GenBank/DDBJ whole genome shotgun (WGS) entry which is preliminary data.</text>
</comment>
<feature type="transmembrane region" description="Helical" evidence="2">
    <location>
        <begin position="237"/>
        <end position="256"/>
    </location>
</feature>
<dbReference type="PANTHER" id="PTHR35859:SF1">
    <property type="entry name" value="NONSELECTIVE CATION CHANNEL PROTEIN"/>
    <property type="match status" value="1"/>
</dbReference>
<evidence type="ECO:0000313" key="5">
    <source>
        <dbReference type="EMBL" id="TID14211.1"/>
    </source>
</evidence>
<evidence type="ECO:0000313" key="6">
    <source>
        <dbReference type="Proteomes" id="UP000298493"/>
    </source>
</evidence>
<feature type="domain" description="Calcium channel YVC1-like C-terminal transmembrane" evidence="4">
    <location>
        <begin position="243"/>
        <end position="541"/>
    </location>
</feature>
<dbReference type="EMBL" id="SNSC02000023">
    <property type="protein sequence ID" value="TID14211.1"/>
    <property type="molecule type" value="Genomic_DNA"/>
</dbReference>
<reference evidence="5 6" key="1">
    <citation type="submission" date="2019-04" db="EMBL/GenBank/DDBJ databases">
        <title>High contiguity whole genome sequence and gene annotation resource for two Venturia nashicola isolates.</title>
        <authorList>
            <person name="Prokchorchik M."/>
            <person name="Won K."/>
            <person name="Lee Y."/>
            <person name="Choi E.D."/>
            <person name="Segonzac C."/>
            <person name="Sohn K.H."/>
        </authorList>
    </citation>
    <scope>NUCLEOTIDE SEQUENCE [LARGE SCALE GENOMIC DNA]</scope>
    <source>
        <strain evidence="5 6">PRI2</strain>
    </source>
</reference>